<sequence>MFPFILGGVALAATGYGIAKLLGDDCNCDKKSKPFFVGLENKNHKSREDNLYYQLKVTLYLKYN</sequence>
<dbReference type="EMBL" id="NXIE01000001">
    <property type="protein sequence ID" value="RXK14034.1"/>
    <property type="molecule type" value="Genomic_DNA"/>
</dbReference>
<dbReference type="RefSeq" id="WP_129060144.1">
    <property type="nucleotide sequence ID" value="NZ_NXIE01000001.1"/>
</dbReference>
<organism evidence="1 2">
    <name type="scientific">Halarcobacter mediterraneus</name>
    <dbReference type="NCBI Taxonomy" id="2023153"/>
    <lineage>
        <taxon>Bacteria</taxon>
        <taxon>Pseudomonadati</taxon>
        <taxon>Campylobacterota</taxon>
        <taxon>Epsilonproteobacteria</taxon>
        <taxon>Campylobacterales</taxon>
        <taxon>Arcobacteraceae</taxon>
        <taxon>Halarcobacter</taxon>
    </lineage>
</organism>
<dbReference type="OrthoDB" id="5356867at2"/>
<dbReference type="AlphaFoldDB" id="A0A4Q1AV40"/>
<gene>
    <name evidence="1" type="ORF">CP965_00875</name>
</gene>
<comment type="caution">
    <text evidence="1">The sequence shown here is derived from an EMBL/GenBank/DDBJ whole genome shotgun (WGS) entry which is preliminary data.</text>
</comment>
<accession>A0A4Q1AV40</accession>
<name>A0A4Q1AV40_9BACT</name>
<keyword evidence="2" id="KW-1185">Reference proteome</keyword>
<dbReference type="Proteomes" id="UP000289718">
    <property type="component" value="Unassembled WGS sequence"/>
</dbReference>
<evidence type="ECO:0000313" key="1">
    <source>
        <dbReference type="EMBL" id="RXK14034.1"/>
    </source>
</evidence>
<reference evidence="1 2" key="1">
    <citation type="submission" date="2017-09" db="EMBL/GenBank/DDBJ databases">
        <title>Genomics of the genus Arcobacter.</title>
        <authorList>
            <person name="Perez-Cataluna A."/>
            <person name="Figueras M.J."/>
            <person name="Salas-Masso N."/>
        </authorList>
    </citation>
    <scope>NUCLEOTIDE SEQUENCE [LARGE SCALE GENOMIC DNA]</scope>
    <source>
        <strain evidence="1 2">F156-34</strain>
    </source>
</reference>
<protein>
    <submittedName>
        <fullName evidence="1">Uncharacterized protein</fullName>
    </submittedName>
</protein>
<evidence type="ECO:0000313" key="2">
    <source>
        <dbReference type="Proteomes" id="UP000289718"/>
    </source>
</evidence>
<proteinExistence type="predicted"/>